<evidence type="ECO:0000256" key="1">
    <source>
        <dbReference type="SAM" id="SignalP"/>
    </source>
</evidence>
<dbReference type="InterPro" id="IPR000073">
    <property type="entry name" value="AB_hydrolase_1"/>
</dbReference>
<dbReference type="GO" id="GO:0016787">
    <property type="term" value="F:hydrolase activity"/>
    <property type="evidence" value="ECO:0007669"/>
    <property type="project" value="UniProtKB-KW"/>
</dbReference>
<dbReference type="InterPro" id="IPR050471">
    <property type="entry name" value="AB_hydrolase"/>
</dbReference>
<dbReference type="InParanoid" id="A0A317XSJ3"/>
<keyword evidence="1" id="KW-0732">Signal</keyword>
<evidence type="ECO:0000259" key="2">
    <source>
        <dbReference type="Pfam" id="PF12697"/>
    </source>
</evidence>
<name>A0A317XSJ3_9BASI</name>
<keyword evidence="3" id="KW-0378">Hydrolase</keyword>
<dbReference type="InterPro" id="IPR029058">
    <property type="entry name" value="AB_hydrolase_fold"/>
</dbReference>
<dbReference type="Gene3D" id="3.40.50.1820">
    <property type="entry name" value="alpha/beta hydrolase"/>
    <property type="match status" value="1"/>
</dbReference>
<dbReference type="SUPFAM" id="SSF53474">
    <property type="entry name" value="alpha/beta-Hydrolases"/>
    <property type="match status" value="1"/>
</dbReference>
<sequence>MKVCSLLCRCAGLAVAGGAVLATAIQQPWSDGVTPSLTLPPTPSLPPSYSTGRVTTHDGSSIWYGLFGDPGWTARPMVTFLHGGFGNSDYWGLQISHLVTAGFRCLAIDSRGHGRSVEAEGGITYDMMTHDVLAVWRKLGVTISSVVGWSDGGVIGLDLVMNQTETDSHPTSRPRVDKLFAFGASYSPANINTTINDNAVFSTYLNRTQSEFRNLNPRPTHLAEFEQKMNNMWNTLPAWSEESFQRIVPYPQGPLVWIVDGADEEAVNRTTPGEMSSWLPNSGLTILPSVSHFAFMQDPQTFNTVLRRFLEYP</sequence>
<keyword evidence="4" id="KW-1185">Reference proteome</keyword>
<accession>A0A317XSJ3</accession>
<dbReference type="STRING" id="1882483.A0A317XSJ3"/>
<dbReference type="PANTHER" id="PTHR43433:SF5">
    <property type="entry name" value="AB HYDROLASE-1 DOMAIN-CONTAINING PROTEIN"/>
    <property type="match status" value="1"/>
</dbReference>
<organism evidence="3 4">
    <name type="scientific">Testicularia cyperi</name>
    <dbReference type="NCBI Taxonomy" id="1882483"/>
    <lineage>
        <taxon>Eukaryota</taxon>
        <taxon>Fungi</taxon>
        <taxon>Dikarya</taxon>
        <taxon>Basidiomycota</taxon>
        <taxon>Ustilaginomycotina</taxon>
        <taxon>Ustilaginomycetes</taxon>
        <taxon>Ustilaginales</taxon>
        <taxon>Anthracoideaceae</taxon>
        <taxon>Testicularia</taxon>
    </lineage>
</organism>
<dbReference type="PANTHER" id="PTHR43433">
    <property type="entry name" value="HYDROLASE, ALPHA/BETA FOLD FAMILY PROTEIN"/>
    <property type="match status" value="1"/>
</dbReference>
<feature type="chain" id="PRO_5016318434" evidence="1">
    <location>
        <begin position="23"/>
        <end position="313"/>
    </location>
</feature>
<dbReference type="Pfam" id="PF12697">
    <property type="entry name" value="Abhydrolase_6"/>
    <property type="match status" value="1"/>
</dbReference>
<proteinExistence type="predicted"/>
<dbReference type="OrthoDB" id="190201at2759"/>
<dbReference type="Proteomes" id="UP000246740">
    <property type="component" value="Unassembled WGS sequence"/>
</dbReference>
<reference evidence="3 4" key="1">
    <citation type="journal article" date="2018" name="Mol. Biol. Evol.">
        <title>Broad Genomic Sampling Reveals a Smut Pathogenic Ancestry of the Fungal Clade Ustilaginomycotina.</title>
        <authorList>
            <person name="Kijpornyongpan T."/>
            <person name="Mondo S.J."/>
            <person name="Barry K."/>
            <person name="Sandor L."/>
            <person name="Lee J."/>
            <person name="Lipzen A."/>
            <person name="Pangilinan J."/>
            <person name="LaButti K."/>
            <person name="Hainaut M."/>
            <person name="Henrissat B."/>
            <person name="Grigoriev I.V."/>
            <person name="Spatafora J.W."/>
            <person name="Aime M.C."/>
        </authorList>
    </citation>
    <scope>NUCLEOTIDE SEQUENCE [LARGE SCALE GENOMIC DNA]</scope>
    <source>
        <strain evidence="3 4">MCA 3645</strain>
    </source>
</reference>
<evidence type="ECO:0000313" key="3">
    <source>
        <dbReference type="EMBL" id="PWZ00319.1"/>
    </source>
</evidence>
<dbReference type="AlphaFoldDB" id="A0A317XSJ3"/>
<protein>
    <submittedName>
        <fullName evidence="3">Alpha/beta-hydrolase</fullName>
    </submittedName>
</protein>
<feature type="signal peptide" evidence="1">
    <location>
        <begin position="1"/>
        <end position="22"/>
    </location>
</feature>
<dbReference type="EMBL" id="KZ819193">
    <property type="protein sequence ID" value="PWZ00319.1"/>
    <property type="molecule type" value="Genomic_DNA"/>
</dbReference>
<gene>
    <name evidence="3" type="ORF">BCV70DRAFT_217306</name>
</gene>
<evidence type="ECO:0000313" key="4">
    <source>
        <dbReference type="Proteomes" id="UP000246740"/>
    </source>
</evidence>
<feature type="domain" description="AB hydrolase-1" evidence="2">
    <location>
        <begin position="80"/>
        <end position="303"/>
    </location>
</feature>